<evidence type="ECO:0000256" key="1">
    <source>
        <dbReference type="SAM" id="SignalP"/>
    </source>
</evidence>
<dbReference type="Gene3D" id="2.30.30.40">
    <property type="entry name" value="SH3 Domains"/>
    <property type="match status" value="1"/>
</dbReference>
<organism evidence="3 4">
    <name type="scientific">Aquicoccus porphyridii</name>
    <dbReference type="NCBI Taxonomy" id="1852029"/>
    <lineage>
        <taxon>Bacteria</taxon>
        <taxon>Pseudomonadati</taxon>
        <taxon>Pseudomonadota</taxon>
        <taxon>Alphaproteobacteria</taxon>
        <taxon>Rhodobacterales</taxon>
        <taxon>Paracoccaceae</taxon>
        <taxon>Aquicoccus</taxon>
    </lineage>
</organism>
<dbReference type="Proteomes" id="UP000325291">
    <property type="component" value="Unassembled WGS sequence"/>
</dbReference>
<evidence type="ECO:0000313" key="4">
    <source>
        <dbReference type="Proteomes" id="UP000325291"/>
    </source>
</evidence>
<dbReference type="SMART" id="SM00287">
    <property type="entry name" value="SH3b"/>
    <property type="match status" value="1"/>
</dbReference>
<gene>
    <name evidence="3" type="ORF">FLO80_00485</name>
</gene>
<feature type="signal peptide" evidence="1">
    <location>
        <begin position="1"/>
        <end position="20"/>
    </location>
</feature>
<dbReference type="Pfam" id="PF06823">
    <property type="entry name" value="DUF1236"/>
    <property type="match status" value="1"/>
</dbReference>
<protein>
    <submittedName>
        <fullName evidence="3">DUF1236 domain-containing protein</fullName>
    </submittedName>
</protein>
<dbReference type="EMBL" id="VINQ01000001">
    <property type="protein sequence ID" value="KAA0921178.1"/>
    <property type="molecule type" value="Genomic_DNA"/>
</dbReference>
<reference evidence="3 4" key="1">
    <citation type="submission" date="2019-07" db="EMBL/GenBank/DDBJ databases">
        <title>Aquicoccus porphyridii gen. nov., sp. nov., isolated from a small marine red alga, Porphyridium marinum.</title>
        <authorList>
            <person name="Liu L."/>
        </authorList>
    </citation>
    <scope>NUCLEOTIDE SEQUENCE [LARGE SCALE GENOMIC DNA]</scope>
    <source>
        <strain evidence="3 4">L1 8-17</strain>
    </source>
</reference>
<proteinExistence type="predicted"/>
<dbReference type="Pfam" id="PF08239">
    <property type="entry name" value="SH3_3"/>
    <property type="match status" value="1"/>
</dbReference>
<name>A0A5A9ZUX4_9RHOB</name>
<keyword evidence="1" id="KW-0732">Signal</keyword>
<feature type="domain" description="SH3b" evidence="2">
    <location>
        <begin position="19"/>
        <end position="84"/>
    </location>
</feature>
<evidence type="ECO:0000259" key="2">
    <source>
        <dbReference type="PROSITE" id="PS51781"/>
    </source>
</evidence>
<accession>A0A5A9ZUX4</accession>
<dbReference type="AlphaFoldDB" id="A0A5A9ZUX4"/>
<dbReference type="InterPro" id="IPR009642">
    <property type="entry name" value="DUF1236"/>
</dbReference>
<comment type="caution">
    <text evidence="3">The sequence shown here is derived from an EMBL/GenBank/DDBJ whole genome shotgun (WGS) entry which is preliminary data.</text>
</comment>
<evidence type="ECO:0000313" key="3">
    <source>
        <dbReference type="EMBL" id="KAA0921178.1"/>
    </source>
</evidence>
<sequence length="211" mass="22022">MTFKLGATVTGLLLASTAFAETSATAFTDLNLRAGPGVSYEIVDVIPTSQAVKVDGCLEASNWCRVSYGDSSGWASGDYLTAMVASPIYANRERLAVETITYEKDPDSAIGGSVTGALAGAILGGPVGAVIGAGLGAGLGAVVAPDERVTTYVRENPLDPVYLDGEVVVGAGIPETVKLAEVPESEYHYAYVNGTRVLVEREQRRVIHIVR</sequence>
<dbReference type="PROSITE" id="PS51781">
    <property type="entry name" value="SH3B"/>
    <property type="match status" value="1"/>
</dbReference>
<dbReference type="InterPro" id="IPR003646">
    <property type="entry name" value="SH3-like_bac-type"/>
</dbReference>
<feature type="chain" id="PRO_5023002175" evidence="1">
    <location>
        <begin position="21"/>
        <end position="211"/>
    </location>
</feature>
<keyword evidence="4" id="KW-1185">Reference proteome</keyword>